<keyword evidence="6 12" id="KW-0378">Hydrolase</keyword>
<evidence type="ECO:0000313" key="14">
    <source>
        <dbReference type="EMBL" id="EEZ99704.1"/>
    </source>
</evidence>
<comment type="similarity">
    <text evidence="3 12">Belongs to the glycosyl hydrolase 38 family.</text>
</comment>
<dbReference type="Proteomes" id="UP000007266">
    <property type="component" value="Linkage group 3"/>
</dbReference>
<dbReference type="SUPFAM" id="SSF88688">
    <property type="entry name" value="Families 57/38 glycoside transferase middle domain"/>
    <property type="match status" value="1"/>
</dbReference>
<evidence type="ECO:0000256" key="2">
    <source>
        <dbReference type="ARBA" id="ARBA00004371"/>
    </source>
</evidence>
<dbReference type="GO" id="GO:0030246">
    <property type="term" value="F:carbohydrate binding"/>
    <property type="evidence" value="ECO:0007669"/>
    <property type="project" value="InterPro"/>
</dbReference>
<dbReference type="InterPro" id="IPR011013">
    <property type="entry name" value="Gal_mutarotase_sf_dom"/>
</dbReference>
<dbReference type="InterPro" id="IPR015341">
    <property type="entry name" value="Glyco_hydro_38_cen"/>
</dbReference>
<dbReference type="eggNOG" id="KOG1959">
    <property type="taxonomic scope" value="Eukaryota"/>
</dbReference>
<dbReference type="SMART" id="SM00872">
    <property type="entry name" value="Alpha-mann_mid"/>
    <property type="match status" value="1"/>
</dbReference>
<feature type="signal peptide" evidence="12">
    <location>
        <begin position="1"/>
        <end position="18"/>
    </location>
</feature>
<proteinExistence type="inferred from homology"/>
<dbReference type="CDD" id="cd10810">
    <property type="entry name" value="GH38N_AMII_LAM_like"/>
    <property type="match status" value="1"/>
</dbReference>
<dbReference type="Pfam" id="PF07748">
    <property type="entry name" value="Glyco_hydro_38C"/>
    <property type="match status" value="1"/>
</dbReference>
<evidence type="ECO:0000259" key="13">
    <source>
        <dbReference type="SMART" id="SM00872"/>
    </source>
</evidence>
<evidence type="ECO:0000256" key="8">
    <source>
        <dbReference type="ARBA" id="ARBA00023157"/>
    </source>
</evidence>
<dbReference type="SUPFAM" id="SSF74650">
    <property type="entry name" value="Galactose mutarotase-like"/>
    <property type="match status" value="1"/>
</dbReference>
<dbReference type="Gene3D" id="3.20.110.10">
    <property type="entry name" value="Glycoside hydrolase 38, N terminal domain"/>
    <property type="match status" value="1"/>
</dbReference>
<evidence type="ECO:0000256" key="12">
    <source>
        <dbReference type="RuleBase" id="RU361199"/>
    </source>
</evidence>
<dbReference type="Gene3D" id="2.70.98.30">
    <property type="entry name" value="Golgi alpha-mannosidase II, domain 4"/>
    <property type="match status" value="1"/>
</dbReference>
<evidence type="ECO:0000256" key="3">
    <source>
        <dbReference type="ARBA" id="ARBA00009792"/>
    </source>
</evidence>
<dbReference type="Gene3D" id="2.60.40.1360">
    <property type="match status" value="1"/>
</dbReference>
<feature type="domain" description="Glycoside hydrolase family 38 central" evidence="13">
    <location>
        <begin position="361"/>
        <end position="435"/>
    </location>
</feature>
<dbReference type="Pfam" id="PF17677">
    <property type="entry name" value="Glyco_hydro38C2"/>
    <property type="match status" value="1"/>
</dbReference>
<evidence type="ECO:0000256" key="9">
    <source>
        <dbReference type="ARBA" id="ARBA00023180"/>
    </source>
</evidence>
<dbReference type="Gene3D" id="2.60.40.1180">
    <property type="entry name" value="Golgi alpha-mannosidase II"/>
    <property type="match status" value="1"/>
</dbReference>
<dbReference type="STRING" id="7070.D6WI17"/>
<name>D6WI17_TRICA</name>
<gene>
    <name evidence="14" type="primary">AUGUSTUS-3.0.2_02465</name>
    <name evidence="14" type="ORF">TcasGA2_TC002465</name>
</gene>
<dbReference type="InterPro" id="IPR011330">
    <property type="entry name" value="Glyco_hydro/deAcase_b/a-brl"/>
</dbReference>
<dbReference type="PhylomeDB" id="D6WI17"/>
<comment type="subcellular location">
    <subcellularLocation>
        <location evidence="2">Lysosome</location>
    </subcellularLocation>
</comment>
<keyword evidence="4 12" id="KW-0479">Metal-binding</keyword>
<reference evidence="14 15" key="1">
    <citation type="journal article" date="2008" name="Nature">
        <title>The genome of the model beetle and pest Tribolium castaneum.</title>
        <authorList>
            <consortium name="Tribolium Genome Sequencing Consortium"/>
            <person name="Richards S."/>
            <person name="Gibbs R.A."/>
            <person name="Weinstock G.M."/>
            <person name="Brown S.J."/>
            <person name="Denell R."/>
            <person name="Beeman R.W."/>
            <person name="Gibbs R."/>
            <person name="Beeman R.W."/>
            <person name="Brown S.J."/>
            <person name="Bucher G."/>
            <person name="Friedrich M."/>
            <person name="Grimmelikhuijzen C.J."/>
            <person name="Klingler M."/>
            <person name="Lorenzen M."/>
            <person name="Richards S."/>
            <person name="Roth S."/>
            <person name="Schroder R."/>
            <person name="Tautz D."/>
            <person name="Zdobnov E.M."/>
            <person name="Muzny D."/>
            <person name="Gibbs R.A."/>
            <person name="Weinstock G.M."/>
            <person name="Attaway T."/>
            <person name="Bell S."/>
            <person name="Buhay C.J."/>
            <person name="Chandrabose M.N."/>
            <person name="Chavez D."/>
            <person name="Clerk-Blankenburg K.P."/>
            <person name="Cree A."/>
            <person name="Dao M."/>
            <person name="Davis C."/>
            <person name="Chacko J."/>
            <person name="Dinh H."/>
            <person name="Dugan-Rocha S."/>
            <person name="Fowler G."/>
            <person name="Garner T.T."/>
            <person name="Garnes J."/>
            <person name="Gnirke A."/>
            <person name="Hawes A."/>
            <person name="Hernandez J."/>
            <person name="Hines S."/>
            <person name="Holder M."/>
            <person name="Hume J."/>
            <person name="Jhangiani S.N."/>
            <person name="Joshi V."/>
            <person name="Khan Z.M."/>
            <person name="Jackson L."/>
            <person name="Kovar C."/>
            <person name="Kowis A."/>
            <person name="Lee S."/>
            <person name="Lewis L.R."/>
            <person name="Margolis J."/>
            <person name="Morgan M."/>
            <person name="Nazareth L.V."/>
            <person name="Nguyen N."/>
            <person name="Okwuonu G."/>
            <person name="Parker D."/>
            <person name="Richards S."/>
            <person name="Ruiz S.J."/>
            <person name="Santibanez J."/>
            <person name="Savard J."/>
            <person name="Scherer S.E."/>
            <person name="Schneider B."/>
            <person name="Sodergren E."/>
            <person name="Tautz D."/>
            <person name="Vattahil S."/>
            <person name="Villasana D."/>
            <person name="White C.S."/>
            <person name="Wright R."/>
            <person name="Park Y."/>
            <person name="Beeman R.W."/>
            <person name="Lord J."/>
            <person name="Oppert B."/>
            <person name="Lorenzen M."/>
            <person name="Brown S."/>
            <person name="Wang L."/>
            <person name="Savard J."/>
            <person name="Tautz D."/>
            <person name="Richards S."/>
            <person name="Weinstock G."/>
            <person name="Gibbs R.A."/>
            <person name="Liu Y."/>
            <person name="Worley K."/>
            <person name="Weinstock G."/>
            <person name="Elsik C.G."/>
            <person name="Reese J.T."/>
            <person name="Elhaik E."/>
            <person name="Landan G."/>
            <person name="Graur D."/>
            <person name="Arensburger P."/>
            <person name="Atkinson P."/>
            <person name="Beeman R.W."/>
            <person name="Beidler J."/>
            <person name="Brown S.J."/>
            <person name="Demuth J.P."/>
            <person name="Drury D.W."/>
            <person name="Du Y.Z."/>
            <person name="Fujiwara H."/>
            <person name="Lorenzen M."/>
            <person name="Maselli V."/>
            <person name="Osanai M."/>
            <person name="Park Y."/>
            <person name="Robertson H.M."/>
            <person name="Tu Z."/>
            <person name="Wang J.J."/>
            <person name="Wang S."/>
            <person name="Richards S."/>
            <person name="Song H."/>
            <person name="Zhang L."/>
            <person name="Sodergren E."/>
            <person name="Werner D."/>
            <person name="Stanke M."/>
            <person name="Morgenstern B."/>
            <person name="Solovyev V."/>
            <person name="Kosarev P."/>
            <person name="Brown G."/>
            <person name="Chen H.C."/>
            <person name="Ermolaeva O."/>
            <person name="Hlavina W."/>
            <person name="Kapustin Y."/>
            <person name="Kiryutin B."/>
            <person name="Kitts P."/>
            <person name="Maglott D."/>
            <person name="Pruitt K."/>
            <person name="Sapojnikov V."/>
            <person name="Souvorov A."/>
            <person name="Mackey A.J."/>
            <person name="Waterhouse R.M."/>
            <person name="Wyder S."/>
            <person name="Zdobnov E.M."/>
            <person name="Zdobnov E.M."/>
            <person name="Wyder S."/>
            <person name="Kriventseva E.V."/>
            <person name="Kadowaki T."/>
            <person name="Bork P."/>
            <person name="Aranda M."/>
            <person name="Bao R."/>
            <person name="Beermann A."/>
            <person name="Berns N."/>
            <person name="Bolognesi R."/>
            <person name="Bonneton F."/>
            <person name="Bopp D."/>
            <person name="Brown S.J."/>
            <person name="Bucher G."/>
            <person name="Butts T."/>
            <person name="Chaumot A."/>
            <person name="Denell R.E."/>
            <person name="Ferrier D.E."/>
            <person name="Friedrich M."/>
            <person name="Gordon C.M."/>
            <person name="Jindra M."/>
            <person name="Klingler M."/>
            <person name="Lan Q."/>
            <person name="Lattorff H.M."/>
            <person name="Laudet V."/>
            <person name="von Levetsow C."/>
            <person name="Liu Z."/>
            <person name="Lutz R."/>
            <person name="Lynch J.A."/>
            <person name="da Fonseca R.N."/>
            <person name="Posnien N."/>
            <person name="Reuter R."/>
            <person name="Roth S."/>
            <person name="Savard J."/>
            <person name="Schinko J.B."/>
            <person name="Schmitt C."/>
            <person name="Schoppmeier M."/>
            <person name="Schroder R."/>
            <person name="Shippy T.D."/>
            <person name="Simonnet F."/>
            <person name="Marques-Souza H."/>
            <person name="Tautz D."/>
            <person name="Tomoyasu Y."/>
            <person name="Trauner J."/>
            <person name="Van der Zee M."/>
            <person name="Vervoort M."/>
            <person name="Wittkopp N."/>
            <person name="Wimmer E.A."/>
            <person name="Yang X."/>
            <person name="Jones A.K."/>
            <person name="Sattelle D.B."/>
            <person name="Ebert P.R."/>
            <person name="Nelson D."/>
            <person name="Scott J.G."/>
            <person name="Beeman R.W."/>
            <person name="Muthukrishnan S."/>
            <person name="Kramer K.J."/>
            <person name="Arakane Y."/>
            <person name="Beeman R.W."/>
            <person name="Zhu Q."/>
            <person name="Hogenkamp D."/>
            <person name="Dixit R."/>
            <person name="Oppert B."/>
            <person name="Jiang H."/>
            <person name="Zou Z."/>
            <person name="Marshall J."/>
            <person name="Elpidina E."/>
            <person name="Vinokurov K."/>
            <person name="Oppert C."/>
            <person name="Zou Z."/>
            <person name="Evans J."/>
            <person name="Lu Z."/>
            <person name="Zhao P."/>
            <person name="Sumathipala N."/>
            <person name="Altincicek B."/>
            <person name="Vilcinskas A."/>
            <person name="Williams M."/>
            <person name="Hultmark D."/>
            <person name="Hetru C."/>
            <person name="Jiang H."/>
            <person name="Grimmelikhuijzen C.J."/>
            <person name="Hauser F."/>
            <person name="Cazzamali G."/>
            <person name="Williamson M."/>
            <person name="Park Y."/>
            <person name="Li B."/>
            <person name="Tanaka Y."/>
            <person name="Predel R."/>
            <person name="Neupert S."/>
            <person name="Schachtner J."/>
            <person name="Verleyen P."/>
            <person name="Raible F."/>
            <person name="Bork P."/>
            <person name="Friedrich M."/>
            <person name="Walden K.K."/>
            <person name="Robertson H.M."/>
            <person name="Angeli S."/>
            <person name="Foret S."/>
            <person name="Bucher G."/>
            <person name="Schuetz S."/>
            <person name="Maleszka R."/>
            <person name="Wimmer E.A."/>
            <person name="Beeman R.W."/>
            <person name="Lorenzen M."/>
            <person name="Tomoyasu Y."/>
            <person name="Miller S.C."/>
            <person name="Grossmann D."/>
            <person name="Bucher G."/>
        </authorList>
    </citation>
    <scope>NUCLEOTIDE SEQUENCE [LARGE SCALE GENOMIC DNA]</scope>
    <source>
        <strain evidence="14 15">Georgia GA2</strain>
    </source>
</reference>
<accession>D6WI17</accession>
<dbReference type="OMA" id="FIWRPSK"/>
<dbReference type="InterPro" id="IPR000602">
    <property type="entry name" value="Glyco_hydro_38_N"/>
</dbReference>
<dbReference type="InterPro" id="IPR050843">
    <property type="entry name" value="Glycosyl_Hydrlase_38"/>
</dbReference>
<dbReference type="Pfam" id="PF01074">
    <property type="entry name" value="Glyco_hydro_38N"/>
    <property type="match status" value="1"/>
</dbReference>
<evidence type="ECO:0000256" key="10">
    <source>
        <dbReference type="ARBA" id="ARBA00023228"/>
    </source>
</evidence>
<keyword evidence="8" id="KW-1015">Disulfide bond</keyword>
<dbReference type="HOGENOM" id="CLU_004690_2_0_1"/>
<organism evidence="14 15">
    <name type="scientific">Tribolium castaneum</name>
    <name type="common">Red flour beetle</name>
    <dbReference type="NCBI Taxonomy" id="7070"/>
    <lineage>
        <taxon>Eukaryota</taxon>
        <taxon>Metazoa</taxon>
        <taxon>Ecdysozoa</taxon>
        <taxon>Arthropoda</taxon>
        <taxon>Hexapoda</taxon>
        <taxon>Insecta</taxon>
        <taxon>Pterygota</taxon>
        <taxon>Neoptera</taxon>
        <taxon>Endopterygota</taxon>
        <taxon>Coleoptera</taxon>
        <taxon>Polyphaga</taxon>
        <taxon>Cucujiformia</taxon>
        <taxon>Tenebrionidae</taxon>
        <taxon>Tenebrionidae incertae sedis</taxon>
        <taxon>Tribolium</taxon>
    </lineage>
</organism>
<dbReference type="SUPFAM" id="SSF88713">
    <property type="entry name" value="Glycoside hydrolase/deacetylase"/>
    <property type="match status" value="1"/>
</dbReference>
<dbReference type="FunFam" id="3.20.110.10:FF:000001">
    <property type="entry name" value="Alpha-mannosidase"/>
    <property type="match status" value="1"/>
</dbReference>
<dbReference type="InterPro" id="IPR037094">
    <property type="entry name" value="Glyco_hydro_38_cen_sf"/>
</dbReference>
<keyword evidence="10" id="KW-0458">Lysosome</keyword>
<dbReference type="FunFam" id="2.60.40.1180:FF:000018">
    <property type="entry name" value="Alpha-mannosidase"/>
    <property type="match status" value="1"/>
</dbReference>
<evidence type="ECO:0000256" key="11">
    <source>
        <dbReference type="ARBA" id="ARBA00023295"/>
    </source>
</evidence>
<dbReference type="PANTHER" id="PTHR11607:SF3">
    <property type="entry name" value="LYSOSOMAL ALPHA-MANNOSIDASE"/>
    <property type="match status" value="1"/>
</dbReference>
<dbReference type="AlphaFoldDB" id="D6WI17"/>
<dbReference type="InterPro" id="IPR027291">
    <property type="entry name" value="Glyco_hydro_38_N_sf"/>
</dbReference>
<keyword evidence="11 12" id="KW-0326">Glycosidase</keyword>
<dbReference type="GO" id="GO:0006013">
    <property type="term" value="P:mannose metabolic process"/>
    <property type="evidence" value="ECO:0007669"/>
    <property type="project" value="InterPro"/>
</dbReference>
<protein>
    <recommendedName>
        <fullName evidence="12">Alpha-mannosidase</fullName>
        <ecNumber evidence="12">3.2.1.-</ecNumber>
    </recommendedName>
</protein>
<dbReference type="GO" id="GO:0046872">
    <property type="term" value="F:metal ion binding"/>
    <property type="evidence" value="ECO:0007669"/>
    <property type="project" value="UniProtKB-KW"/>
</dbReference>
<evidence type="ECO:0000256" key="6">
    <source>
        <dbReference type="ARBA" id="ARBA00022801"/>
    </source>
</evidence>
<comment type="catalytic activity">
    <reaction evidence="1">
        <text>Hydrolysis of terminal, non-reducing alpha-D-mannose residues in alpha-D-mannosides.</text>
        <dbReference type="EC" id="3.2.1.24"/>
    </reaction>
</comment>
<dbReference type="FunFam" id="2.60.40.1360:FF:000002">
    <property type="entry name" value="Alpha-mannosidase"/>
    <property type="match status" value="1"/>
</dbReference>
<evidence type="ECO:0000256" key="4">
    <source>
        <dbReference type="ARBA" id="ARBA00022723"/>
    </source>
</evidence>
<dbReference type="PANTHER" id="PTHR11607">
    <property type="entry name" value="ALPHA-MANNOSIDASE"/>
    <property type="match status" value="1"/>
</dbReference>
<keyword evidence="7 12" id="KW-0862">Zinc</keyword>
<dbReference type="FunFam" id="1.20.1270.50:FF:000003">
    <property type="entry name" value="Alpha-mannosidase"/>
    <property type="match status" value="1"/>
</dbReference>
<evidence type="ECO:0000256" key="5">
    <source>
        <dbReference type="ARBA" id="ARBA00022729"/>
    </source>
</evidence>
<evidence type="ECO:0000256" key="7">
    <source>
        <dbReference type="ARBA" id="ARBA00022833"/>
    </source>
</evidence>
<dbReference type="EC" id="3.2.1.-" evidence="12"/>
<keyword evidence="5 12" id="KW-0732">Signal</keyword>
<dbReference type="InterPro" id="IPR011682">
    <property type="entry name" value="Glyco_hydro_38_C"/>
</dbReference>
<comment type="cofactor">
    <cofactor evidence="12">
        <name>Zn(2+)</name>
        <dbReference type="ChEBI" id="CHEBI:29105"/>
    </cofactor>
    <text evidence="12">Binds 1 zinc ion per subunit.</text>
</comment>
<keyword evidence="9" id="KW-0325">Glycoprotein</keyword>
<dbReference type="EMBL" id="KQ971332">
    <property type="protein sequence ID" value="EEZ99704.1"/>
    <property type="molecule type" value="Genomic_DNA"/>
</dbReference>
<feature type="chain" id="PRO_5017846613" description="Alpha-mannosidase" evidence="12">
    <location>
        <begin position="19"/>
        <end position="973"/>
    </location>
</feature>
<dbReference type="InterPro" id="IPR041147">
    <property type="entry name" value="GH38_C"/>
</dbReference>
<dbReference type="GO" id="GO:0005764">
    <property type="term" value="C:lysosome"/>
    <property type="evidence" value="ECO:0000318"/>
    <property type="project" value="GO_Central"/>
</dbReference>
<reference evidence="14 15" key="2">
    <citation type="journal article" date="2010" name="Nucleic Acids Res.">
        <title>BeetleBase in 2010: revisions to provide comprehensive genomic information for Tribolium castaneum.</title>
        <authorList>
            <person name="Kim H.S."/>
            <person name="Murphy T."/>
            <person name="Xia J."/>
            <person name="Caragea D."/>
            <person name="Park Y."/>
            <person name="Beeman R.W."/>
            <person name="Lorenzen M.D."/>
            <person name="Butcher S."/>
            <person name="Manak J.R."/>
            <person name="Brown S.J."/>
        </authorList>
    </citation>
    <scope>GENOME REANNOTATION</scope>
    <source>
        <strain evidence="14 15">Georgia GA2</strain>
    </source>
</reference>
<dbReference type="InterPro" id="IPR013780">
    <property type="entry name" value="Glyco_hydro_b"/>
</dbReference>
<dbReference type="Gene3D" id="1.20.1270.50">
    <property type="entry name" value="Glycoside hydrolase family 38, central domain"/>
    <property type="match status" value="2"/>
</dbReference>
<dbReference type="FunFam" id="2.70.98.30:FF:000003">
    <property type="entry name" value="Alpha-mannosidase"/>
    <property type="match status" value="1"/>
</dbReference>
<keyword evidence="15" id="KW-1185">Reference proteome</keyword>
<sequence>MTFAVLLFCVFFALSVEGKPLAEGEPTCGYEACPKVGSDTFNVHLIPHSHDDVGWLKTPDQYYFQDVQNIISSVVDALKQNPERRFVQVETAFFQKWWEQQKPYTREALQKLVNNGQFEFINAAWSMNDEAAVHYQSTIDQFTLGLRYIQDNLGKCARPKVAWQIDPFGHSREQASISAHMGFDSMFFARLDYRDKNRRLDNRSMDLLWRGSANLGNTSDIFTSVLYRHYSAPPNFCFDIVCNDAAINDDPESPDYNLEERVGEFADFVREQAKHYPTNNILVTMGDDFRYEAAMTTYMNLDLLIKGFETFEQKVDDKRIKVLYSTPSCYTKAVHDYVNSNNQALELKTDDFFPYADGPNTYWTGYFTSRPASKHFERQGNNLLQVVKQVAANLQQPYDREEMTELKEAVGVMQHHDAITGTEKQHVAKNYHFLLSRAMKSANDFVGAQLSIFISRDAFDFEFDSCLLANVSSCDKTNSDRFTLVVYNPLSHTTTTTVMLPVYERTSWKITDPDGNSVDYQIDSSLTDFTYVEDATTSANTVQFAAKDLPPHGYKVYQFEATKKEETGKPSPRRVVGYDNASFEISEQTGLLEAVTLNGIRVEVSQDFQYYESQDSSGAYIFVPQGQEAKRIASGPITTTLVTGNVSQGVLQEFGSWARQFIKVYKDDQSFIEFDWIIGPIDISDNVGKEVVTKFTTPLKNNGEFYTDSNGREFIKRTRNHRPDYDYSDEQPVSGNYYPVNNRIAIRDDDQKIELAIITDRSQGGSSLNDGEVELMVHRACQHDDGRGVGENLNEQEFGQGIKVRGKHYLVVGPTSGQEKKSLAAIEREIAQRKTVTPWFFVSNKDATGALNQLQHSGLKSDLPENVHLLTLEPWDDDTVLLRLEHVLEKGEDDNLSKDVTVDLSDLFTFFTINELQETTLGANMLLEENVRMHWPGSSDDGSQKVKDVTDLKVTLPPMEIRTFVAKITYNPL</sequence>
<evidence type="ECO:0000256" key="1">
    <source>
        <dbReference type="ARBA" id="ARBA00000365"/>
    </source>
</evidence>
<dbReference type="InterPro" id="IPR028995">
    <property type="entry name" value="Glyco_hydro_57/38_cen_sf"/>
</dbReference>
<evidence type="ECO:0000313" key="15">
    <source>
        <dbReference type="Proteomes" id="UP000007266"/>
    </source>
</evidence>
<dbReference type="Pfam" id="PF09261">
    <property type="entry name" value="Alpha-mann_mid"/>
    <property type="match status" value="1"/>
</dbReference>
<dbReference type="GO" id="GO:0004559">
    <property type="term" value="F:alpha-mannosidase activity"/>
    <property type="evidence" value="ECO:0000318"/>
    <property type="project" value="GO_Central"/>
</dbReference>
<dbReference type="FunFam" id="1.20.1270.50:FF:000002">
    <property type="entry name" value="Alpha-mannosidase"/>
    <property type="match status" value="1"/>
</dbReference>